<dbReference type="EMBL" id="JANPWB010000013">
    <property type="protein sequence ID" value="KAJ1108997.1"/>
    <property type="molecule type" value="Genomic_DNA"/>
</dbReference>
<gene>
    <name evidence="2" type="ORF">NDU88_006367</name>
</gene>
<dbReference type="Proteomes" id="UP001066276">
    <property type="component" value="Chromosome 9"/>
</dbReference>
<feature type="region of interest" description="Disordered" evidence="1">
    <location>
        <begin position="14"/>
        <end position="91"/>
    </location>
</feature>
<feature type="compositionally biased region" description="Low complexity" evidence="1">
    <location>
        <begin position="71"/>
        <end position="83"/>
    </location>
</feature>
<dbReference type="AlphaFoldDB" id="A0AAV7N0R0"/>
<organism evidence="2 3">
    <name type="scientific">Pleurodeles waltl</name>
    <name type="common">Iberian ribbed newt</name>
    <dbReference type="NCBI Taxonomy" id="8319"/>
    <lineage>
        <taxon>Eukaryota</taxon>
        <taxon>Metazoa</taxon>
        <taxon>Chordata</taxon>
        <taxon>Craniata</taxon>
        <taxon>Vertebrata</taxon>
        <taxon>Euteleostomi</taxon>
        <taxon>Amphibia</taxon>
        <taxon>Batrachia</taxon>
        <taxon>Caudata</taxon>
        <taxon>Salamandroidea</taxon>
        <taxon>Salamandridae</taxon>
        <taxon>Pleurodelinae</taxon>
        <taxon>Pleurodeles</taxon>
    </lineage>
</organism>
<feature type="compositionally biased region" description="Low complexity" evidence="1">
    <location>
        <begin position="15"/>
        <end position="25"/>
    </location>
</feature>
<accession>A0AAV7N0R0</accession>
<protein>
    <submittedName>
        <fullName evidence="2">Uncharacterized protein</fullName>
    </submittedName>
</protein>
<evidence type="ECO:0000313" key="3">
    <source>
        <dbReference type="Proteomes" id="UP001066276"/>
    </source>
</evidence>
<comment type="caution">
    <text evidence="2">The sequence shown here is derived from an EMBL/GenBank/DDBJ whole genome shotgun (WGS) entry which is preliminary data.</text>
</comment>
<evidence type="ECO:0000313" key="2">
    <source>
        <dbReference type="EMBL" id="KAJ1108997.1"/>
    </source>
</evidence>
<reference evidence="2" key="1">
    <citation type="journal article" date="2022" name="bioRxiv">
        <title>Sequencing and chromosome-scale assembly of the giantPleurodeles waltlgenome.</title>
        <authorList>
            <person name="Brown T."/>
            <person name="Elewa A."/>
            <person name="Iarovenko S."/>
            <person name="Subramanian E."/>
            <person name="Araus A.J."/>
            <person name="Petzold A."/>
            <person name="Susuki M."/>
            <person name="Suzuki K.-i.T."/>
            <person name="Hayashi T."/>
            <person name="Toyoda A."/>
            <person name="Oliveira C."/>
            <person name="Osipova E."/>
            <person name="Leigh N.D."/>
            <person name="Simon A."/>
            <person name="Yun M.H."/>
        </authorList>
    </citation>
    <scope>NUCLEOTIDE SEQUENCE</scope>
    <source>
        <strain evidence="2">20211129_DDA</strain>
        <tissue evidence="2">Liver</tissue>
    </source>
</reference>
<evidence type="ECO:0000256" key="1">
    <source>
        <dbReference type="SAM" id="MobiDB-lite"/>
    </source>
</evidence>
<keyword evidence="3" id="KW-1185">Reference proteome</keyword>
<feature type="compositionally biased region" description="Gly residues" evidence="1">
    <location>
        <begin position="31"/>
        <end position="48"/>
    </location>
</feature>
<name>A0AAV7N0R0_PLEWA</name>
<sequence length="91" mass="8718">MGAVKVGVCVERHCSGSGSSGMRMGLPTVRAGGGGSVDVRPGTGGGRLCGPDPLSDPWGPTGAEAANVESDGAPADPMGPGDPSKGAARSK</sequence>
<proteinExistence type="predicted"/>